<accession>A0ABX8HPG7</accession>
<organism evidence="1 2">
    <name type="scientific">Pseudomonas lijiangensis</name>
    <dbReference type="NCBI Taxonomy" id="2995658"/>
    <lineage>
        <taxon>Bacteria</taxon>
        <taxon>Pseudomonadati</taxon>
        <taxon>Pseudomonadota</taxon>
        <taxon>Gammaproteobacteria</taxon>
        <taxon>Pseudomonadales</taxon>
        <taxon>Pseudomonadaceae</taxon>
        <taxon>Pseudomonas</taxon>
    </lineage>
</organism>
<evidence type="ECO:0000313" key="1">
    <source>
        <dbReference type="EMBL" id="QWU82103.1"/>
    </source>
</evidence>
<proteinExistence type="predicted"/>
<dbReference type="EMBL" id="CP076668">
    <property type="protein sequence ID" value="QWU82103.1"/>
    <property type="molecule type" value="Genomic_DNA"/>
</dbReference>
<dbReference type="Proteomes" id="UP000683401">
    <property type="component" value="Chromosome"/>
</dbReference>
<gene>
    <name evidence="1" type="ORF">KQP88_18955</name>
</gene>
<protein>
    <submittedName>
        <fullName evidence="1">Uncharacterized protein</fullName>
    </submittedName>
</protein>
<sequence length="65" mass="7121">MFHLDISIEESRSITLFFLINAAQTMKSPGLKLPFQAVGTGQALMQLALGGQTNDLSTDILPDQW</sequence>
<dbReference type="RefSeq" id="WP_216703892.1">
    <property type="nucleotide sequence ID" value="NZ_CP076668.1"/>
</dbReference>
<keyword evidence="2" id="KW-1185">Reference proteome</keyword>
<reference evidence="2" key="1">
    <citation type="submission" date="2021-06" db="EMBL/GenBank/DDBJ databases">
        <title>Identification of Pseudomonas cichorii causing bacterial leaf black spot of flue-cured tobacco, a new disease in China.</title>
        <authorList>
            <person name="Lu C.-H."/>
        </authorList>
    </citation>
    <scope>NUCLEOTIDE SEQUENCE [LARGE SCALE GENOMIC DNA]</scope>
    <source>
        <strain evidence="2">LJ2</strain>
    </source>
</reference>
<evidence type="ECO:0000313" key="2">
    <source>
        <dbReference type="Proteomes" id="UP000683401"/>
    </source>
</evidence>
<name>A0ABX8HPG7_9PSED</name>